<dbReference type="PROSITE" id="PS51192">
    <property type="entry name" value="HELICASE_ATP_BIND_1"/>
    <property type="match status" value="1"/>
</dbReference>
<dbReference type="GO" id="GO:0005737">
    <property type="term" value="C:cytoplasm"/>
    <property type="evidence" value="ECO:0007669"/>
    <property type="project" value="UniProtKB-SubCell"/>
</dbReference>
<dbReference type="GO" id="GO:0003684">
    <property type="term" value="F:damaged DNA binding"/>
    <property type="evidence" value="ECO:0007669"/>
    <property type="project" value="InterPro"/>
</dbReference>
<dbReference type="PANTHER" id="PTHR47964">
    <property type="entry name" value="ATP-DEPENDENT DNA HELICASE HOMOLOG RECG, CHLOROPLASTIC"/>
    <property type="match status" value="1"/>
</dbReference>
<dbReference type="Proteomes" id="UP000663918">
    <property type="component" value="Chromosome"/>
</dbReference>
<evidence type="ECO:0000256" key="7">
    <source>
        <dbReference type="ARBA" id="ARBA00023125"/>
    </source>
</evidence>
<dbReference type="SUPFAM" id="SSF141259">
    <property type="entry name" value="CarD-like"/>
    <property type="match status" value="1"/>
</dbReference>
<dbReference type="SUPFAM" id="SSF143517">
    <property type="entry name" value="TRCF domain-like"/>
    <property type="match status" value="1"/>
</dbReference>
<feature type="domain" description="Helicase C-terminal" evidence="11">
    <location>
        <begin position="772"/>
        <end position="926"/>
    </location>
</feature>
<dbReference type="KEGG" id="bgoe:IFJ75_08560"/>
<keyword evidence="4 9" id="KW-0378">Hydrolase</keyword>
<feature type="domain" description="Helicase ATP-binding" evidence="10">
    <location>
        <begin position="592"/>
        <end position="751"/>
    </location>
</feature>
<dbReference type="InterPro" id="IPR041471">
    <property type="entry name" value="UvrB_inter"/>
</dbReference>
<dbReference type="Gene3D" id="3.90.1150.50">
    <property type="entry name" value="Transcription-repair-coupling factor, D7 domain"/>
    <property type="match status" value="1"/>
</dbReference>
<dbReference type="Gene3D" id="3.40.50.11180">
    <property type="match status" value="1"/>
</dbReference>
<dbReference type="EMBL" id="CP062222">
    <property type="protein sequence ID" value="QTC92880.1"/>
    <property type="molecule type" value="Genomic_DNA"/>
</dbReference>
<keyword evidence="3 9" id="KW-0227">DNA damage</keyword>
<gene>
    <name evidence="9" type="primary">mfd</name>
    <name evidence="12" type="ORF">IFJ75_08560</name>
</gene>
<sequence>MSSSLSDQTTVPIIGELSLVDGPIPADITDPPRKAPAAAVAARLTEELADHPGDLVFLATNERRADEIASALGALGSATAADILVLPPWDCLPYDRAAPSRESMGRRMAVLAALKAPEADLKRWVVTSPEAAMQRTPPHDVVGHAFRVHVGDTLDRAALTVFARNWGYVTDDRIDEPGEIALMGEVVDVYPPAAAGPFRISLSEDDVIQSIKAFDAVSQRSGEEVSSLRLDPANERRLGENEDEDFDTTGLEHRLSERYDGLSSMFEFLPSATIRHEAGVDTRIARIDSQIAEAFEARRAFGDTDGLRPLPPTSLYLTTEEMMADLSRSEVLSVKGVTPAPKFAREKASGPALRAFIKEQREADRRVVLVGLPHELRVVSRLLKRSGVEAPQSIASWDEARKASPGALTALTADLDQGFVDDRQALVVITPSDVTGGRIARATAATTNPFGETELRAGDVVIHEDHGLGVLQALEMIEADGVERDVLRLEYHGGATVLAPIEAFSRIWRYGSEAGAVTLDRLNTQGWIKRRAEVSARIDETAAVMVEQARARAALSTPAIAPPRAAYEKFAAGFPFPESADQMAAIEAVVGDLASGKPMNRLVCGDVGFGKTEVALRAAAVVALSGRQVMIVAPTTVLARQHYSLFKRRFEEAGIAVGQLSRMTDSAEARKVKAGLADGSLRVVVGTQALASESLSFADLGLVVIDEEHRFGAKMKAELSARAPHVLGLTATPIPRTLQGAMVGIQDVSVIASPPARRRPIRTFLTDFDAGSVRIALMREAARGGQSFVVAPRIEDLGALQQQLSKLVPELKVVVAHGELSPDDMDAVMTGFAAGDGDVLLATNIIENGLDVPRANTILVWRPDRFGLAQLHQLRGRVGRGRRQGYAYLLSDPQAPLSENTLSRLQTLEALDRLGSGFAISARDLDLRGGGDLVGDEQAGHIRLIGASLYQRVLGRALKIARGEPALDLAPPKLNLTSAGYLPVDYVPDPTTRINLYARLARLTAVEDIDAFHEEIEDRFGPLPEGASLLLSAARLTALALAAGVTDITSGPKATAFTVSPIVAKSLADTLALTPQRRWSKDRLIVDADGATPHDPAFVETVLTELASA</sequence>
<accession>A0A975C6I0</accession>
<evidence type="ECO:0000259" key="10">
    <source>
        <dbReference type="PROSITE" id="PS51192"/>
    </source>
</evidence>
<evidence type="ECO:0000259" key="11">
    <source>
        <dbReference type="PROSITE" id="PS51194"/>
    </source>
</evidence>
<dbReference type="GO" id="GO:0000716">
    <property type="term" value="P:transcription-coupled nucleotide-excision repair, DNA damage recognition"/>
    <property type="evidence" value="ECO:0007669"/>
    <property type="project" value="UniProtKB-UniRule"/>
</dbReference>
<dbReference type="PANTHER" id="PTHR47964:SF1">
    <property type="entry name" value="ATP-DEPENDENT DNA HELICASE HOMOLOG RECG, CHLOROPLASTIC"/>
    <property type="match status" value="1"/>
</dbReference>
<dbReference type="EC" id="3.6.4.-" evidence="9"/>
<proteinExistence type="inferred from homology"/>
<dbReference type="InterPro" id="IPR027417">
    <property type="entry name" value="P-loop_NTPase"/>
</dbReference>
<keyword evidence="2 9" id="KW-0547">Nucleotide-binding</keyword>
<evidence type="ECO:0000256" key="1">
    <source>
        <dbReference type="ARBA" id="ARBA00022490"/>
    </source>
</evidence>
<dbReference type="InterPro" id="IPR047112">
    <property type="entry name" value="RecG/Mfd"/>
</dbReference>
<comment type="function">
    <text evidence="9">Couples transcription and DNA repair by recognizing RNA polymerase (RNAP) stalled at DNA lesions. Mediates ATP-dependent release of RNAP and its truncated transcript from the DNA, and recruitment of nucleotide excision repair machinery to the damaged site.</text>
</comment>
<dbReference type="GO" id="GO:0003678">
    <property type="term" value="F:DNA helicase activity"/>
    <property type="evidence" value="ECO:0007669"/>
    <property type="project" value="TreeGrafter"/>
</dbReference>
<dbReference type="InterPro" id="IPR037235">
    <property type="entry name" value="TRCF-like_C_D7"/>
</dbReference>
<comment type="similarity">
    <text evidence="9">In the C-terminal section; belongs to the helicase family. RecG subfamily.</text>
</comment>
<name>A0A975C6I0_9CAUL</name>
<dbReference type="InterPro" id="IPR003711">
    <property type="entry name" value="CarD-like/TRCF_RID"/>
</dbReference>
<dbReference type="PROSITE" id="PS51194">
    <property type="entry name" value="HELICASE_CTER"/>
    <property type="match status" value="1"/>
</dbReference>
<comment type="subcellular location">
    <subcellularLocation>
        <location evidence="9">Cytoplasm</location>
    </subcellularLocation>
</comment>
<keyword evidence="8 9" id="KW-0234">DNA repair</keyword>
<keyword evidence="13" id="KW-1185">Reference proteome</keyword>
<dbReference type="Gene3D" id="3.30.2060.10">
    <property type="entry name" value="Penicillin-binding protein 1b domain"/>
    <property type="match status" value="1"/>
</dbReference>
<dbReference type="SMART" id="SM00487">
    <property type="entry name" value="DEXDc"/>
    <property type="match status" value="1"/>
</dbReference>
<dbReference type="Pfam" id="PF02559">
    <property type="entry name" value="CarD_TRCF_RID"/>
    <property type="match status" value="1"/>
</dbReference>
<dbReference type="SUPFAM" id="SSF52540">
    <property type="entry name" value="P-loop containing nucleoside triphosphate hydrolases"/>
    <property type="match status" value="3"/>
</dbReference>
<reference evidence="12" key="1">
    <citation type="submission" date="2020-09" db="EMBL/GenBank/DDBJ databases">
        <title>Brevundimonas sp. LVF2 isolated from a puddle in Goettingen, Germany.</title>
        <authorList>
            <person name="Friedrich I."/>
            <person name="Klassen A."/>
            <person name="Hannes N."/>
            <person name="Schneider D."/>
            <person name="Hertel R."/>
            <person name="Daniel R."/>
        </authorList>
    </citation>
    <scope>NUCLEOTIDE SEQUENCE</scope>
    <source>
        <strain evidence="12">LVF2</strain>
    </source>
</reference>
<dbReference type="RefSeq" id="WP_207932160.1">
    <property type="nucleotide sequence ID" value="NZ_CP062222.1"/>
</dbReference>
<dbReference type="Pfam" id="PF03461">
    <property type="entry name" value="TRCF"/>
    <property type="match status" value="1"/>
</dbReference>
<dbReference type="Pfam" id="PF00270">
    <property type="entry name" value="DEAD"/>
    <property type="match status" value="1"/>
</dbReference>
<dbReference type="InterPro" id="IPR001650">
    <property type="entry name" value="Helicase_C-like"/>
</dbReference>
<dbReference type="InterPro" id="IPR036101">
    <property type="entry name" value="CarD-like/TRCF_RID_sf"/>
</dbReference>
<dbReference type="Gene3D" id="3.40.50.300">
    <property type="entry name" value="P-loop containing nucleotide triphosphate hydrolases"/>
    <property type="match status" value="2"/>
</dbReference>
<dbReference type="AlphaFoldDB" id="A0A975C6I0"/>
<organism evidence="12 13">
    <name type="scientific">Brevundimonas goettingensis</name>
    <dbReference type="NCBI Taxonomy" id="2774190"/>
    <lineage>
        <taxon>Bacteria</taxon>
        <taxon>Pseudomonadati</taxon>
        <taxon>Pseudomonadota</taxon>
        <taxon>Alphaproteobacteria</taxon>
        <taxon>Caulobacterales</taxon>
        <taxon>Caulobacteraceae</taxon>
        <taxon>Brevundimonas</taxon>
    </lineage>
</organism>
<dbReference type="InterPro" id="IPR011545">
    <property type="entry name" value="DEAD/DEAH_box_helicase_dom"/>
</dbReference>
<evidence type="ECO:0000256" key="2">
    <source>
        <dbReference type="ARBA" id="ARBA00022741"/>
    </source>
</evidence>
<evidence type="ECO:0000256" key="3">
    <source>
        <dbReference type="ARBA" id="ARBA00022763"/>
    </source>
</evidence>
<dbReference type="GO" id="GO:0016787">
    <property type="term" value="F:hydrolase activity"/>
    <property type="evidence" value="ECO:0007669"/>
    <property type="project" value="UniProtKB-KW"/>
</dbReference>
<evidence type="ECO:0000256" key="6">
    <source>
        <dbReference type="ARBA" id="ARBA00022840"/>
    </source>
</evidence>
<keyword evidence="1 9" id="KW-0963">Cytoplasm</keyword>
<keyword evidence="7 9" id="KW-0238">DNA-binding</keyword>
<dbReference type="Gene3D" id="2.40.10.170">
    <property type="match status" value="1"/>
</dbReference>
<evidence type="ECO:0000256" key="4">
    <source>
        <dbReference type="ARBA" id="ARBA00022801"/>
    </source>
</evidence>
<dbReference type="GO" id="GO:0005524">
    <property type="term" value="F:ATP binding"/>
    <property type="evidence" value="ECO:0007669"/>
    <property type="project" value="UniProtKB-UniRule"/>
</dbReference>
<dbReference type="HAMAP" id="MF_00969">
    <property type="entry name" value="TRCF"/>
    <property type="match status" value="1"/>
</dbReference>
<dbReference type="InterPro" id="IPR004576">
    <property type="entry name" value="Mfd"/>
</dbReference>
<dbReference type="GO" id="GO:0006355">
    <property type="term" value="P:regulation of DNA-templated transcription"/>
    <property type="evidence" value="ECO:0007669"/>
    <property type="project" value="UniProtKB-UniRule"/>
</dbReference>
<evidence type="ECO:0000256" key="8">
    <source>
        <dbReference type="ARBA" id="ARBA00023204"/>
    </source>
</evidence>
<dbReference type="Pfam" id="PF17757">
    <property type="entry name" value="UvrB_inter"/>
    <property type="match status" value="1"/>
</dbReference>
<keyword evidence="5 12" id="KW-0347">Helicase</keyword>
<dbReference type="SMART" id="SM01058">
    <property type="entry name" value="CarD_TRCF"/>
    <property type="match status" value="1"/>
</dbReference>
<evidence type="ECO:0000313" key="13">
    <source>
        <dbReference type="Proteomes" id="UP000663918"/>
    </source>
</evidence>
<protein>
    <recommendedName>
        <fullName evidence="9">Transcription-repair-coupling factor</fullName>
        <shortName evidence="9">TRCF</shortName>
        <ecNumber evidence="9">3.6.4.-</ecNumber>
    </recommendedName>
</protein>
<dbReference type="SMART" id="SM00982">
    <property type="entry name" value="TRCF"/>
    <property type="match status" value="1"/>
</dbReference>
<dbReference type="Pfam" id="PF00271">
    <property type="entry name" value="Helicase_C"/>
    <property type="match status" value="1"/>
</dbReference>
<evidence type="ECO:0000313" key="12">
    <source>
        <dbReference type="EMBL" id="QTC92880.1"/>
    </source>
</evidence>
<evidence type="ECO:0000256" key="9">
    <source>
        <dbReference type="HAMAP-Rule" id="MF_00969"/>
    </source>
</evidence>
<dbReference type="SMART" id="SM00490">
    <property type="entry name" value="HELICc"/>
    <property type="match status" value="1"/>
</dbReference>
<keyword evidence="6 9" id="KW-0067">ATP-binding</keyword>
<dbReference type="InterPro" id="IPR014001">
    <property type="entry name" value="Helicase_ATP-bd"/>
</dbReference>
<evidence type="ECO:0000256" key="5">
    <source>
        <dbReference type="ARBA" id="ARBA00022806"/>
    </source>
</evidence>
<comment type="similarity">
    <text evidence="9">In the N-terminal section; belongs to the UvrB family.</text>
</comment>
<dbReference type="InterPro" id="IPR005118">
    <property type="entry name" value="TRCF_C"/>
</dbReference>